<accession>Q4DE93</accession>
<feature type="transmembrane region" description="Helical" evidence="1">
    <location>
        <begin position="32"/>
        <end position="52"/>
    </location>
</feature>
<dbReference type="OMA" id="CEMSKWM"/>
<keyword evidence="1" id="KW-0472">Membrane</keyword>
<dbReference type="KEGG" id="tcr:510535.10"/>
<comment type="caution">
    <text evidence="2">The sequence shown here is derived from an EMBL/GenBank/DDBJ whole genome shotgun (WGS) entry which is preliminary data.</text>
</comment>
<sequence length="745" mass="80611">MDALANIAVHTWTDVCHRISLFSERVGAMRDAWFSCRTLFIFLFFKYINIYIYICFCMHSRVGAGIRDLQFSLFSFFFFFFCGGNDTHTHRHMTEVTKLPLKCERLEVLDESTMAACGRHVVYFCPLPGSALSSASSSVVEVSLAKSTVCLAPWHPPGAALQECGVFFAEVGHIHFRRCCCCCGNESVQESRDVLEPPPPASSGIEEMRVFFGTTLVVRTAESVACYALDPTRGAEVTRLPLVGRVTLPHPGLTGDSTEVLMMDGSPAGAVAGDVDHTLGVVMYCGTTRRVSALLLAVGPACVTMQSETRSGGLALPFESNASLRSWSFNWSRREVLFVFADATSSSSSGDTTKLLTRSLSLATMEWTVSSTDLTQLPFVPADVGHTHTGDTWAVDNSFDGVVKFSKLLSGSVMREVVLQRAAGSDAIFLTAWGSSLYVLMGRRVLEVREDDDRDGAATKTTLCDWLMQQVAREPRDVPHVPTPKRKRKEGNDIEKEVDAIVAFLRNPACSSFAMIVRDCRYVSCTLDAAGEYSHAILDAIQKASGKNCDNSSLVRYIAVAQSLHPLTILRVLSVSDPSIRLTLAVLLSTKPTLVAGGVRLLEWGPPVRAFCRSVGHMQAKLFTAAMCETALTALAAGALGAVGLLCAVADVVMVTVLGNDKRAVVSREEAAAEVTIVEAVGVLSSYAQWALAAAPALGTITAHVGPVRKGKKEAAVRDRVAHSILLSRSVQIEPLSLLERRHAS</sequence>
<proteinExistence type="predicted"/>
<name>Q4DE93_TRYCC</name>
<dbReference type="Proteomes" id="UP000002296">
    <property type="component" value="Unassembled WGS sequence"/>
</dbReference>
<evidence type="ECO:0000256" key="1">
    <source>
        <dbReference type="SAM" id="Phobius"/>
    </source>
</evidence>
<protein>
    <submittedName>
        <fullName evidence="2">Uncharacterized protein</fullName>
    </submittedName>
</protein>
<keyword evidence="1" id="KW-0812">Transmembrane</keyword>
<dbReference type="EMBL" id="AAHK01000582">
    <property type="protein sequence ID" value="EAN90834.1"/>
    <property type="molecule type" value="Genomic_DNA"/>
</dbReference>
<keyword evidence="3" id="KW-1185">Reference proteome</keyword>
<gene>
    <name evidence="2" type="ORF">Tc00.1047053510535.10</name>
</gene>
<dbReference type="RefSeq" id="XP_812685.1">
    <property type="nucleotide sequence ID" value="XM_807592.1"/>
</dbReference>
<evidence type="ECO:0000313" key="3">
    <source>
        <dbReference type="Proteomes" id="UP000002296"/>
    </source>
</evidence>
<dbReference type="InParanoid" id="Q4DE93"/>
<organism evidence="2 3">
    <name type="scientific">Trypanosoma cruzi (strain CL Brener)</name>
    <dbReference type="NCBI Taxonomy" id="353153"/>
    <lineage>
        <taxon>Eukaryota</taxon>
        <taxon>Discoba</taxon>
        <taxon>Euglenozoa</taxon>
        <taxon>Kinetoplastea</taxon>
        <taxon>Metakinetoplastina</taxon>
        <taxon>Trypanosomatida</taxon>
        <taxon>Trypanosomatidae</taxon>
        <taxon>Trypanosoma</taxon>
        <taxon>Schizotrypanum</taxon>
    </lineage>
</organism>
<evidence type="ECO:0000313" key="2">
    <source>
        <dbReference type="EMBL" id="EAN90834.1"/>
    </source>
</evidence>
<dbReference type="eggNOG" id="ENOG502S4ZB">
    <property type="taxonomic scope" value="Eukaryota"/>
</dbReference>
<dbReference type="GeneID" id="3543948"/>
<dbReference type="AlphaFoldDB" id="Q4DE93"/>
<keyword evidence="1" id="KW-1133">Transmembrane helix</keyword>
<dbReference type="PaxDb" id="353153-Q4DE93"/>
<reference evidence="2 3" key="1">
    <citation type="journal article" date="2005" name="Science">
        <title>The genome sequence of Trypanosoma cruzi, etiologic agent of Chagas disease.</title>
        <authorList>
            <person name="El-Sayed N.M."/>
            <person name="Myler P.J."/>
            <person name="Bartholomeu D.C."/>
            <person name="Nilsson D."/>
            <person name="Aggarwal G."/>
            <person name="Tran A.N."/>
            <person name="Ghedin E."/>
            <person name="Worthey E.A."/>
            <person name="Delcher A.L."/>
            <person name="Blandin G."/>
            <person name="Westenberger S.J."/>
            <person name="Caler E."/>
            <person name="Cerqueira G.C."/>
            <person name="Branche C."/>
            <person name="Haas B."/>
            <person name="Anupama A."/>
            <person name="Arner E."/>
            <person name="Aslund L."/>
            <person name="Attipoe P."/>
            <person name="Bontempi E."/>
            <person name="Bringaud F."/>
            <person name="Burton P."/>
            <person name="Cadag E."/>
            <person name="Campbell D.A."/>
            <person name="Carrington M."/>
            <person name="Crabtree J."/>
            <person name="Darban H."/>
            <person name="da Silveira J.F."/>
            <person name="de Jong P."/>
            <person name="Edwards K."/>
            <person name="Englund P.T."/>
            <person name="Fazelina G."/>
            <person name="Feldblyum T."/>
            <person name="Ferella M."/>
            <person name="Frasch A.C."/>
            <person name="Gull K."/>
            <person name="Horn D."/>
            <person name="Hou L."/>
            <person name="Huang Y."/>
            <person name="Kindlund E."/>
            <person name="Klingbeil M."/>
            <person name="Kluge S."/>
            <person name="Koo H."/>
            <person name="Lacerda D."/>
            <person name="Levin M.J."/>
            <person name="Lorenzi H."/>
            <person name="Louie T."/>
            <person name="Machado C.R."/>
            <person name="McCulloch R."/>
            <person name="McKenna A."/>
            <person name="Mizuno Y."/>
            <person name="Mottram J.C."/>
            <person name="Nelson S."/>
            <person name="Ochaya S."/>
            <person name="Osoegawa K."/>
            <person name="Pai G."/>
            <person name="Parsons M."/>
            <person name="Pentony M."/>
            <person name="Pettersson U."/>
            <person name="Pop M."/>
            <person name="Ramirez J.L."/>
            <person name="Rinta J."/>
            <person name="Robertson L."/>
            <person name="Salzberg S.L."/>
            <person name="Sanchez D.O."/>
            <person name="Seyler A."/>
            <person name="Sharma R."/>
            <person name="Shetty J."/>
            <person name="Simpson A.J."/>
            <person name="Sisk E."/>
            <person name="Tammi M.T."/>
            <person name="Tarleton R."/>
            <person name="Teixeira S."/>
            <person name="Van Aken S."/>
            <person name="Vogt C."/>
            <person name="Ward P.N."/>
            <person name="Wickstead B."/>
            <person name="Wortman J."/>
            <person name="White O."/>
            <person name="Fraser C.M."/>
            <person name="Stuart K.D."/>
            <person name="Andersson B."/>
        </authorList>
    </citation>
    <scope>NUCLEOTIDE SEQUENCE [LARGE SCALE GENOMIC DNA]</scope>
    <source>
        <strain evidence="2 3">CL Brener</strain>
    </source>
</reference>